<dbReference type="Pfam" id="PF01590">
    <property type="entry name" value="GAF"/>
    <property type="match status" value="1"/>
</dbReference>
<dbReference type="PANTHER" id="PTHR21021">
    <property type="entry name" value="GAF/PUTATIVE CYTOSKELETAL PROTEIN"/>
    <property type="match status" value="1"/>
</dbReference>
<evidence type="ECO:0000313" key="3">
    <source>
        <dbReference type="EMBL" id="MBF1415136.1"/>
    </source>
</evidence>
<dbReference type="FunFam" id="3.30.450.40:FF:000008">
    <property type="entry name" value="GAF domain-containing proteins"/>
    <property type="match status" value="1"/>
</dbReference>
<gene>
    <name evidence="3" type="ORF">HXN33_06090</name>
</gene>
<sequence>MTRKEQYQQLIPQIAALIKGETNVVGILANVSAALHESFPERFFWVGFYLKQDGEVLRLGPFQGSVACYTIPYGKGVCGKAWEEGRTLIVPDVEKFPGHIACSSLSRSEIVVPMYDSSRRFYGVLDVDSTHIDDFNTDDKEGLEHIVALLMAEVKEVTMQPLC</sequence>
<accession>A0A930HY99</accession>
<dbReference type="InterPro" id="IPR003018">
    <property type="entry name" value="GAF"/>
</dbReference>
<dbReference type="Proteomes" id="UP000757461">
    <property type="component" value="Unassembled WGS sequence"/>
</dbReference>
<dbReference type="EMBL" id="JABZSQ010000096">
    <property type="protein sequence ID" value="MBF1415136.1"/>
    <property type="molecule type" value="Genomic_DNA"/>
</dbReference>
<dbReference type="AlphaFoldDB" id="A0A930HY99"/>
<evidence type="ECO:0000313" key="4">
    <source>
        <dbReference type="Proteomes" id="UP000757461"/>
    </source>
</evidence>
<organism evidence="3 4">
    <name type="scientific">Prevotella histicola</name>
    <dbReference type="NCBI Taxonomy" id="470565"/>
    <lineage>
        <taxon>Bacteria</taxon>
        <taxon>Pseudomonadati</taxon>
        <taxon>Bacteroidota</taxon>
        <taxon>Bacteroidia</taxon>
        <taxon>Bacteroidales</taxon>
        <taxon>Prevotellaceae</taxon>
        <taxon>Prevotella</taxon>
    </lineage>
</organism>
<dbReference type="RefSeq" id="WP_278546382.1">
    <property type="nucleotide sequence ID" value="NZ_JABZSY010000039.1"/>
</dbReference>
<proteinExistence type="inferred from homology"/>
<dbReference type="SUPFAM" id="SSF55781">
    <property type="entry name" value="GAF domain-like"/>
    <property type="match status" value="1"/>
</dbReference>
<dbReference type="PANTHER" id="PTHR21021:SF15">
    <property type="entry name" value="FREE METHIONINE-R-SULFOXIDE REDUCTASE"/>
    <property type="match status" value="1"/>
</dbReference>
<comment type="caution">
    <text evidence="3">The sequence shown here is derived from an EMBL/GenBank/DDBJ whole genome shotgun (WGS) entry which is preliminary data.</text>
</comment>
<comment type="similarity">
    <text evidence="1">Belongs to the free Met sulfoxide reductase family.</text>
</comment>
<dbReference type="InterPro" id="IPR051330">
    <property type="entry name" value="Phosphatase_reg/MetRdx"/>
</dbReference>
<evidence type="ECO:0000259" key="2">
    <source>
        <dbReference type="Pfam" id="PF01590"/>
    </source>
</evidence>
<dbReference type="InterPro" id="IPR029016">
    <property type="entry name" value="GAF-like_dom_sf"/>
</dbReference>
<dbReference type="GO" id="GO:0005829">
    <property type="term" value="C:cytosol"/>
    <property type="evidence" value="ECO:0007669"/>
    <property type="project" value="TreeGrafter"/>
</dbReference>
<dbReference type="GO" id="GO:0033745">
    <property type="term" value="F:L-methionine-(R)-S-oxide reductase activity"/>
    <property type="evidence" value="ECO:0007669"/>
    <property type="project" value="TreeGrafter"/>
</dbReference>
<name>A0A930HY99_9BACT</name>
<evidence type="ECO:0000256" key="1">
    <source>
        <dbReference type="ARBA" id="ARBA00038454"/>
    </source>
</evidence>
<protein>
    <submittedName>
        <fullName evidence="3">GAF domain-containing protein</fullName>
    </submittedName>
</protein>
<reference evidence="3" key="1">
    <citation type="submission" date="2020-04" db="EMBL/GenBank/DDBJ databases">
        <title>Deep metagenomics examines the oral microbiome during advanced dental caries in children, revealing novel taxa and co-occurrences with host molecules.</title>
        <authorList>
            <person name="Baker J.L."/>
            <person name="Morton J.T."/>
            <person name="Dinis M."/>
            <person name="Alvarez R."/>
            <person name="Tran N.C."/>
            <person name="Knight R."/>
            <person name="Edlund A."/>
        </authorList>
    </citation>
    <scope>NUCLEOTIDE SEQUENCE</scope>
    <source>
        <strain evidence="3">JCVI_25_bin.9</strain>
    </source>
</reference>
<feature type="domain" description="GAF" evidence="2">
    <location>
        <begin position="46"/>
        <end position="152"/>
    </location>
</feature>
<dbReference type="Gene3D" id="3.30.450.40">
    <property type="match status" value="1"/>
</dbReference>